<proteinExistence type="predicted"/>
<reference evidence="3" key="1">
    <citation type="journal article" date="2019" name="Int. J. Syst. Evol. Microbiol.">
        <title>The Global Catalogue of Microorganisms (GCM) 10K type strain sequencing project: providing services to taxonomists for standard genome sequencing and annotation.</title>
        <authorList>
            <consortium name="The Broad Institute Genomics Platform"/>
            <consortium name="The Broad Institute Genome Sequencing Center for Infectious Disease"/>
            <person name="Wu L."/>
            <person name="Ma J."/>
        </authorList>
    </citation>
    <scope>NUCLEOTIDE SEQUENCE [LARGE SCALE GENOMIC DNA]</scope>
    <source>
        <strain evidence="3">JCM 17440</strain>
    </source>
</reference>
<sequence>MPQRPKTLTPSRGPLDLFGSEVRRYRELGKLSLAQLGNQIPYSSSMISAVERGESGCERIFAEECDRVLDTREALTHLHDGLFDGRTAAFPEHFADWPQYETTAETLRSYQPLVIHGLLQTPSYAEVLLYGDQQAVQSRIDRQIILTRNEPPPPRLIYILPERVLRSRVGTAAVMYEQLHQLADAVSRRLSVQVIPDGAPHPGNLGGFTIATLPGNLQTAYTLSEPHGRILDGLSELERLHQRFADISTYALPAELSAALIKEIAEELWKP</sequence>
<dbReference type="Proteomes" id="UP001501710">
    <property type="component" value="Unassembled WGS sequence"/>
</dbReference>
<keyword evidence="3" id="KW-1185">Reference proteome</keyword>
<protein>
    <submittedName>
        <fullName evidence="2">Helix-turn-helix transcriptional regulator</fullName>
    </submittedName>
</protein>
<accession>A0ABP8CI83</accession>
<dbReference type="SUPFAM" id="SSF47413">
    <property type="entry name" value="lambda repressor-like DNA-binding domains"/>
    <property type="match status" value="1"/>
</dbReference>
<dbReference type="EMBL" id="BAABAS010000021">
    <property type="protein sequence ID" value="GAA4239626.1"/>
    <property type="molecule type" value="Genomic_DNA"/>
</dbReference>
<evidence type="ECO:0000313" key="3">
    <source>
        <dbReference type="Proteomes" id="UP001501710"/>
    </source>
</evidence>
<dbReference type="InterPro" id="IPR010982">
    <property type="entry name" value="Lambda_DNA-bd_dom_sf"/>
</dbReference>
<dbReference type="Pfam" id="PF13560">
    <property type="entry name" value="HTH_31"/>
    <property type="match status" value="1"/>
</dbReference>
<dbReference type="InterPro" id="IPR043917">
    <property type="entry name" value="DUF5753"/>
</dbReference>
<feature type="domain" description="DUF5753" evidence="1">
    <location>
        <begin position="95"/>
        <end position="263"/>
    </location>
</feature>
<gene>
    <name evidence="2" type="ORF">GCM10022254_60450</name>
</gene>
<dbReference type="RefSeq" id="WP_344903642.1">
    <property type="nucleotide sequence ID" value="NZ_BAABAS010000021.1"/>
</dbReference>
<evidence type="ECO:0000259" key="1">
    <source>
        <dbReference type="Pfam" id="PF19054"/>
    </source>
</evidence>
<organism evidence="2 3">
    <name type="scientific">Actinomadura meridiana</name>
    <dbReference type="NCBI Taxonomy" id="559626"/>
    <lineage>
        <taxon>Bacteria</taxon>
        <taxon>Bacillati</taxon>
        <taxon>Actinomycetota</taxon>
        <taxon>Actinomycetes</taxon>
        <taxon>Streptosporangiales</taxon>
        <taxon>Thermomonosporaceae</taxon>
        <taxon>Actinomadura</taxon>
    </lineage>
</organism>
<evidence type="ECO:0000313" key="2">
    <source>
        <dbReference type="EMBL" id="GAA4239626.1"/>
    </source>
</evidence>
<dbReference type="Pfam" id="PF19054">
    <property type="entry name" value="DUF5753"/>
    <property type="match status" value="1"/>
</dbReference>
<comment type="caution">
    <text evidence="2">The sequence shown here is derived from an EMBL/GenBank/DDBJ whole genome shotgun (WGS) entry which is preliminary data.</text>
</comment>
<name>A0ABP8CI83_9ACTN</name>